<gene>
    <name evidence="7" type="ordered locus">Swoo_2989</name>
</gene>
<dbReference type="RefSeq" id="WP_012325596.1">
    <property type="nucleotide sequence ID" value="NC_010506.1"/>
</dbReference>
<protein>
    <recommendedName>
        <fullName evidence="2">diguanylate cyclase</fullName>
        <ecNumber evidence="2">2.7.7.65</ecNumber>
    </recommendedName>
</protein>
<dbReference type="EC" id="2.7.7.65" evidence="2"/>
<dbReference type="eggNOG" id="COG3706">
    <property type="taxonomic scope" value="Bacteria"/>
</dbReference>
<comment type="cofactor">
    <cofactor evidence="1">
        <name>Mg(2+)</name>
        <dbReference type="ChEBI" id="CHEBI:18420"/>
    </cofactor>
</comment>
<dbReference type="KEGG" id="swd:Swoo_2989"/>
<dbReference type="InterPro" id="IPR050469">
    <property type="entry name" value="Diguanylate_Cyclase"/>
</dbReference>
<dbReference type="SUPFAM" id="SSF55073">
    <property type="entry name" value="Nucleotide cyclase"/>
    <property type="match status" value="1"/>
</dbReference>
<dbReference type="GO" id="GO:0005886">
    <property type="term" value="C:plasma membrane"/>
    <property type="evidence" value="ECO:0007669"/>
    <property type="project" value="TreeGrafter"/>
</dbReference>
<dbReference type="AlphaFoldDB" id="B1KKP3"/>
<dbReference type="EMBL" id="CP000961">
    <property type="protein sequence ID" value="ACA87260.1"/>
    <property type="molecule type" value="Genomic_DNA"/>
</dbReference>
<feature type="domain" description="GGDEF" evidence="6">
    <location>
        <begin position="492"/>
        <end position="624"/>
    </location>
</feature>
<dbReference type="InterPro" id="IPR000160">
    <property type="entry name" value="GGDEF_dom"/>
</dbReference>
<name>B1KKP3_SHEWM</name>
<accession>B1KKP3</accession>
<reference evidence="7 8" key="1">
    <citation type="submission" date="2008-02" db="EMBL/GenBank/DDBJ databases">
        <title>Complete sequence of Shewanella woodyi ATCC 51908.</title>
        <authorList>
            <consortium name="US DOE Joint Genome Institute"/>
            <person name="Copeland A."/>
            <person name="Lucas S."/>
            <person name="Lapidus A."/>
            <person name="Glavina del Rio T."/>
            <person name="Dalin E."/>
            <person name="Tice H."/>
            <person name="Bruce D."/>
            <person name="Goodwin L."/>
            <person name="Pitluck S."/>
            <person name="Sims D."/>
            <person name="Brettin T."/>
            <person name="Detter J.C."/>
            <person name="Han C."/>
            <person name="Kuske C.R."/>
            <person name="Schmutz J."/>
            <person name="Larimer F."/>
            <person name="Land M."/>
            <person name="Hauser L."/>
            <person name="Kyrpides N."/>
            <person name="Lykidis A."/>
            <person name="Zhao J.-S."/>
            <person name="Richardson P."/>
        </authorList>
    </citation>
    <scope>NUCLEOTIDE SEQUENCE [LARGE SCALE GENOMIC DNA]</scope>
    <source>
        <strain evidence="8">ATCC 51908 / MS32</strain>
    </source>
</reference>
<dbReference type="PROSITE" id="PS50887">
    <property type="entry name" value="GGDEF"/>
    <property type="match status" value="1"/>
</dbReference>
<dbReference type="STRING" id="392500.Swoo_2989"/>
<dbReference type="GO" id="GO:1902201">
    <property type="term" value="P:negative regulation of bacterial-type flagellum-dependent cell motility"/>
    <property type="evidence" value="ECO:0007669"/>
    <property type="project" value="TreeGrafter"/>
</dbReference>
<dbReference type="NCBIfam" id="TIGR00254">
    <property type="entry name" value="GGDEF"/>
    <property type="match status" value="1"/>
</dbReference>
<dbReference type="FunFam" id="3.30.70.270:FF:000001">
    <property type="entry name" value="Diguanylate cyclase domain protein"/>
    <property type="match status" value="1"/>
</dbReference>
<keyword evidence="5" id="KW-1133">Transmembrane helix</keyword>
<evidence type="ECO:0000256" key="4">
    <source>
        <dbReference type="PROSITE-ProRule" id="PRU00339"/>
    </source>
</evidence>
<comment type="catalytic activity">
    <reaction evidence="3">
        <text>2 GTP = 3',3'-c-di-GMP + 2 diphosphate</text>
        <dbReference type="Rhea" id="RHEA:24898"/>
        <dbReference type="ChEBI" id="CHEBI:33019"/>
        <dbReference type="ChEBI" id="CHEBI:37565"/>
        <dbReference type="ChEBI" id="CHEBI:58805"/>
        <dbReference type="EC" id="2.7.7.65"/>
    </reaction>
</comment>
<keyword evidence="5" id="KW-0472">Membrane</keyword>
<dbReference type="InterPro" id="IPR019734">
    <property type="entry name" value="TPR_rpt"/>
</dbReference>
<dbReference type="InterPro" id="IPR011990">
    <property type="entry name" value="TPR-like_helical_dom_sf"/>
</dbReference>
<dbReference type="Gene3D" id="3.30.70.270">
    <property type="match status" value="1"/>
</dbReference>
<dbReference type="PANTHER" id="PTHR45138">
    <property type="entry name" value="REGULATORY COMPONENTS OF SENSORY TRANSDUCTION SYSTEM"/>
    <property type="match status" value="1"/>
</dbReference>
<dbReference type="PROSITE" id="PS50005">
    <property type="entry name" value="TPR"/>
    <property type="match status" value="1"/>
</dbReference>
<dbReference type="Pfam" id="PF13424">
    <property type="entry name" value="TPR_12"/>
    <property type="match status" value="1"/>
</dbReference>
<dbReference type="Pfam" id="PF00990">
    <property type="entry name" value="GGDEF"/>
    <property type="match status" value="1"/>
</dbReference>
<dbReference type="GO" id="GO:0052621">
    <property type="term" value="F:diguanylate cyclase activity"/>
    <property type="evidence" value="ECO:0007669"/>
    <property type="project" value="UniProtKB-EC"/>
</dbReference>
<dbReference type="InterPro" id="IPR029787">
    <property type="entry name" value="Nucleotide_cyclase"/>
</dbReference>
<dbReference type="eggNOG" id="COG0457">
    <property type="taxonomic scope" value="Bacteria"/>
</dbReference>
<keyword evidence="5" id="KW-0812">Transmembrane</keyword>
<dbReference type="PANTHER" id="PTHR45138:SF9">
    <property type="entry name" value="DIGUANYLATE CYCLASE DGCM-RELATED"/>
    <property type="match status" value="1"/>
</dbReference>
<evidence type="ECO:0000313" key="8">
    <source>
        <dbReference type="Proteomes" id="UP000002168"/>
    </source>
</evidence>
<proteinExistence type="predicted"/>
<evidence type="ECO:0000256" key="5">
    <source>
        <dbReference type="SAM" id="Phobius"/>
    </source>
</evidence>
<dbReference type="Proteomes" id="UP000002168">
    <property type="component" value="Chromosome"/>
</dbReference>
<evidence type="ECO:0000256" key="1">
    <source>
        <dbReference type="ARBA" id="ARBA00001946"/>
    </source>
</evidence>
<evidence type="ECO:0000256" key="2">
    <source>
        <dbReference type="ARBA" id="ARBA00012528"/>
    </source>
</evidence>
<evidence type="ECO:0000313" key="7">
    <source>
        <dbReference type="EMBL" id="ACA87260.1"/>
    </source>
</evidence>
<dbReference type="GO" id="GO:0043709">
    <property type="term" value="P:cell adhesion involved in single-species biofilm formation"/>
    <property type="evidence" value="ECO:0007669"/>
    <property type="project" value="TreeGrafter"/>
</dbReference>
<dbReference type="Gene3D" id="1.25.40.10">
    <property type="entry name" value="Tetratricopeptide repeat domain"/>
    <property type="match status" value="1"/>
</dbReference>
<keyword evidence="8" id="KW-1185">Reference proteome</keyword>
<organism evidence="7 8">
    <name type="scientific">Shewanella woodyi (strain ATCC 51908 / MS32)</name>
    <dbReference type="NCBI Taxonomy" id="392500"/>
    <lineage>
        <taxon>Bacteria</taxon>
        <taxon>Pseudomonadati</taxon>
        <taxon>Pseudomonadota</taxon>
        <taxon>Gammaproteobacteria</taxon>
        <taxon>Alteromonadales</taxon>
        <taxon>Shewanellaceae</taxon>
        <taxon>Shewanella</taxon>
    </lineage>
</organism>
<dbReference type="InterPro" id="IPR043128">
    <property type="entry name" value="Rev_trsase/Diguanyl_cyclase"/>
</dbReference>
<evidence type="ECO:0000256" key="3">
    <source>
        <dbReference type="ARBA" id="ARBA00034247"/>
    </source>
</evidence>
<dbReference type="SMART" id="SM00028">
    <property type="entry name" value="TPR"/>
    <property type="match status" value="3"/>
</dbReference>
<sequence precursor="true">MINRTGLLLLSFCLLILLTTISVVKADDYNTIEKVLTELESGTTIPQTELIEKITYLKNQLSERDSSYYLRLQAIICWNYDVDDPKQRALAISFANKQLNNPFIQQSPEHHLDIQLCKAWFNQIDGKVTQALKEYDEIIQRAYQIESLKLIADGRSIRGAMYSFQGNFSLALEDLITAQHLYDNLGLNHWSQINLSDLATSYRRFGDPQTAIKYYKQLEARFIKLNDMDAATAMITEMAIAYEELGEYNKAIEYYQKSYEYWQKQGDIFSASTIAVNISGSLIKLNRITEAQEYLSQASPHITSKDEAFYSFMKLFEAEISLIDEKPSEALNALLEAKSAFNRVKNKRGLAQLSQIESQVYTSLGDWPKALQALQRYVQLHNELDAKMQSNRTTEMRTRFNTEQIETENKQLIELQKARELELHILEQNRYLQFTVIILAVIVILFVSLFAIKQVQKSKLLAVLALTDHLTKLPNRRQTYSEAEKHFSNNNSKLSLILFDADHFKKINDNFGHEIGDKVLFELANISNLMMRRADLVGRVGGEEFLIILPDTSLEQAIKIANRLVESIAKTDLSHLSPTLSISVSAGVAEKEQDASFTELLNRADTALYQAKTNGRNRAVFNTQQTDQ</sequence>
<dbReference type="SUPFAM" id="SSF48452">
    <property type="entry name" value="TPR-like"/>
    <property type="match status" value="1"/>
</dbReference>
<dbReference type="Pfam" id="PF13174">
    <property type="entry name" value="TPR_6"/>
    <property type="match status" value="1"/>
</dbReference>
<keyword evidence="4" id="KW-0802">TPR repeat</keyword>
<feature type="transmembrane region" description="Helical" evidence="5">
    <location>
        <begin position="431"/>
        <end position="452"/>
    </location>
</feature>
<feature type="repeat" description="TPR" evidence="4">
    <location>
        <begin position="232"/>
        <end position="265"/>
    </location>
</feature>
<dbReference type="CDD" id="cd01949">
    <property type="entry name" value="GGDEF"/>
    <property type="match status" value="1"/>
</dbReference>
<dbReference type="HOGENOM" id="CLU_022176_2_0_6"/>
<evidence type="ECO:0000259" key="6">
    <source>
        <dbReference type="PROSITE" id="PS50887"/>
    </source>
</evidence>
<dbReference type="SMART" id="SM00267">
    <property type="entry name" value="GGDEF"/>
    <property type="match status" value="1"/>
</dbReference>